<sequence>MAIKPNSSKNENEDESLNFQVYPVLPVGVKLPTEEEQKAAVEKYCQDMEGSTIGPQFISDTKVEYPKFLTDE</sequence>
<protein>
    <submittedName>
        <fullName evidence="1">Uncharacterized protein</fullName>
    </submittedName>
</protein>
<accession>A0A5J4S9K7</accession>
<comment type="caution">
    <text evidence="1">The sequence shown here is derived from an EMBL/GenBank/DDBJ whole genome shotgun (WGS) entry which is preliminary data.</text>
</comment>
<name>A0A5J4S9K7_9EUKA</name>
<dbReference type="AlphaFoldDB" id="A0A5J4S9K7"/>
<evidence type="ECO:0000313" key="1">
    <source>
        <dbReference type="EMBL" id="KAA6342727.1"/>
    </source>
</evidence>
<organism evidence="1 2">
    <name type="scientific">Streblomastix strix</name>
    <dbReference type="NCBI Taxonomy" id="222440"/>
    <lineage>
        <taxon>Eukaryota</taxon>
        <taxon>Metamonada</taxon>
        <taxon>Preaxostyla</taxon>
        <taxon>Oxymonadida</taxon>
        <taxon>Streblomastigidae</taxon>
        <taxon>Streblomastix</taxon>
    </lineage>
</organism>
<gene>
    <name evidence="1" type="ORF">EZS28_052365</name>
</gene>
<reference evidence="1 2" key="1">
    <citation type="submission" date="2019-03" db="EMBL/GenBank/DDBJ databases">
        <title>Single cell metagenomics reveals metabolic interactions within the superorganism composed of flagellate Streblomastix strix and complex community of Bacteroidetes bacteria on its surface.</title>
        <authorList>
            <person name="Treitli S.C."/>
            <person name="Kolisko M."/>
            <person name="Husnik F."/>
            <person name="Keeling P."/>
            <person name="Hampl V."/>
        </authorList>
    </citation>
    <scope>NUCLEOTIDE SEQUENCE [LARGE SCALE GENOMIC DNA]</scope>
    <source>
        <strain evidence="1">ST1C</strain>
    </source>
</reference>
<proteinExistence type="predicted"/>
<evidence type="ECO:0000313" key="2">
    <source>
        <dbReference type="Proteomes" id="UP000324800"/>
    </source>
</evidence>
<dbReference type="Proteomes" id="UP000324800">
    <property type="component" value="Unassembled WGS sequence"/>
</dbReference>
<dbReference type="EMBL" id="SNRW01040604">
    <property type="protein sequence ID" value="KAA6342727.1"/>
    <property type="molecule type" value="Genomic_DNA"/>
</dbReference>